<feature type="compositionally biased region" description="Acidic residues" evidence="1">
    <location>
        <begin position="233"/>
        <end position="248"/>
    </location>
</feature>
<organism evidence="3 4">
    <name type="scientific">Vanrija albida</name>
    <dbReference type="NCBI Taxonomy" id="181172"/>
    <lineage>
        <taxon>Eukaryota</taxon>
        <taxon>Fungi</taxon>
        <taxon>Dikarya</taxon>
        <taxon>Basidiomycota</taxon>
        <taxon>Agaricomycotina</taxon>
        <taxon>Tremellomycetes</taxon>
        <taxon>Trichosporonales</taxon>
        <taxon>Trichosporonaceae</taxon>
        <taxon>Vanrija</taxon>
    </lineage>
</organism>
<evidence type="ECO:0000313" key="4">
    <source>
        <dbReference type="Proteomes" id="UP001565368"/>
    </source>
</evidence>
<evidence type="ECO:0000313" key="3">
    <source>
        <dbReference type="EMBL" id="KAL1412980.1"/>
    </source>
</evidence>
<dbReference type="PANTHER" id="PTHR11538:SF26">
    <property type="entry name" value="FERREDOXIN-FOLD ANTICODON-BINDING DOMAIN-CONTAINING PROTEIN 1"/>
    <property type="match status" value="1"/>
</dbReference>
<evidence type="ECO:0000256" key="1">
    <source>
        <dbReference type="SAM" id="MobiDB-lite"/>
    </source>
</evidence>
<gene>
    <name evidence="3" type="ORF">Q8F55_000729</name>
</gene>
<dbReference type="RefSeq" id="XP_069212924.1">
    <property type="nucleotide sequence ID" value="XM_069349380.1"/>
</dbReference>
<proteinExistence type="predicted"/>
<feature type="compositionally biased region" description="Basic and acidic residues" evidence="1">
    <location>
        <begin position="52"/>
        <end position="62"/>
    </location>
</feature>
<feature type="region of interest" description="Disordered" evidence="1">
    <location>
        <begin position="217"/>
        <end position="256"/>
    </location>
</feature>
<reference evidence="3 4" key="1">
    <citation type="submission" date="2023-08" db="EMBL/GenBank/DDBJ databases">
        <title>Annotated Genome Sequence of Vanrija albida AlHP1.</title>
        <authorList>
            <person name="Herzog R."/>
        </authorList>
    </citation>
    <scope>NUCLEOTIDE SEQUENCE [LARGE SCALE GENOMIC DNA]</scope>
    <source>
        <strain evidence="3 4">AlHP1</strain>
    </source>
</reference>
<protein>
    <recommendedName>
        <fullName evidence="2">25S rRNA (uridine-N(3))-methyltransferase BMT5-like domain-containing protein</fullName>
    </recommendedName>
</protein>
<sequence length="361" mass="39453">MAKGRLRASLAGHQLNAAYSAKQAARAASVKAKAASSKLAPTERKALKKQRQLREQRERAGESAEATIPFARDDTVLLLGEANFSFAHALVIGRGHPAHLVCATAFDSEAETYAKYPDAAAHVAALREAGTRVAFNVDAGALDRAHKVVGKGRRWSRVVFNFPHAGSGITDQDRNVRDNQVLLLRALASVYPLLTEGPSAFPMPVKKGKKKVVVQLRGKANRPPRVRAPSPVSDDEGDVPDIDGDDEDKATPVAASFTPPLRQGSFLVTLLNQEPYTRWELQRLATKPPPTQADGKGSQPRFRLLRSFEFVPSAWPGYAHRRTIGWREGLSKANNEEIVGRVGKARTWEFACWDGPEGDEE</sequence>
<name>A0ABR3QE36_9TREE</name>
<dbReference type="GeneID" id="95981772"/>
<comment type="caution">
    <text evidence="3">The sequence shown here is derived from an EMBL/GenBank/DDBJ whole genome shotgun (WGS) entry which is preliminary data.</text>
</comment>
<dbReference type="PANTHER" id="PTHR11538">
    <property type="entry name" value="PHENYLALANYL-TRNA SYNTHETASE"/>
    <property type="match status" value="1"/>
</dbReference>
<feature type="domain" description="25S rRNA (uridine-N(3))-methyltransferase BMT5-like" evidence="2">
    <location>
        <begin position="77"/>
        <end position="322"/>
    </location>
</feature>
<dbReference type="Pfam" id="PF10354">
    <property type="entry name" value="BMT5-like"/>
    <property type="match status" value="1"/>
</dbReference>
<dbReference type="InterPro" id="IPR019446">
    <property type="entry name" value="BMT5-like"/>
</dbReference>
<accession>A0ABR3QE36</accession>
<evidence type="ECO:0000259" key="2">
    <source>
        <dbReference type="Pfam" id="PF10354"/>
    </source>
</evidence>
<keyword evidence="4" id="KW-1185">Reference proteome</keyword>
<dbReference type="Proteomes" id="UP001565368">
    <property type="component" value="Unassembled WGS sequence"/>
</dbReference>
<feature type="region of interest" description="Disordered" evidence="1">
    <location>
        <begin position="33"/>
        <end position="65"/>
    </location>
</feature>
<dbReference type="EMBL" id="JBBXJM010000001">
    <property type="protein sequence ID" value="KAL1412980.1"/>
    <property type="molecule type" value="Genomic_DNA"/>
</dbReference>